<keyword evidence="3" id="KW-1185">Reference proteome</keyword>
<sequence length="166" mass="19005">MTTRFVIRLSKCILTFSVGLLGLFIVIGNTTDYHTNFQFVQHVLSMDTTFPGNAMMYRAITNDTFHHFIYLLIIFVEVLITILCFIGSCDLYRHLNSPSAEFHHAKRYAIAGLLIGLLLWFLGFQVIAAEWFGMWMSKTWDGTSSATRISLYIISCLIFISIKNDD</sequence>
<dbReference type="AlphaFoldDB" id="A0AAJ1T7W7"/>
<comment type="caution">
    <text evidence="2">The sequence shown here is derived from an EMBL/GenBank/DDBJ whole genome shotgun (WGS) entry which is preliminary data.</text>
</comment>
<feature type="transmembrane region" description="Helical" evidence="1">
    <location>
        <begin position="12"/>
        <end position="30"/>
    </location>
</feature>
<reference evidence="2" key="1">
    <citation type="submission" date="2023-07" db="EMBL/GenBank/DDBJ databases">
        <title>Genomic Encyclopedia of Type Strains, Phase IV (KMG-IV): sequencing the most valuable type-strain genomes for metagenomic binning, comparative biology and taxonomic classification.</title>
        <authorList>
            <person name="Goeker M."/>
        </authorList>
    </citation>
    <scope>NUCLEOTIDE SEQUENCE</scope>
    <source>
        <strain evidence="2">DSM 23947</strain>
    </source>
</reference>
<feature type="transmembrane region" description="Helical" evidence="1">
    <location>
        <begin position="145"/>
        <end position="162"/>
    </location>
</feature>
<dbReference type="RefSeq" id="WP_307258852.1">
    <property type="nucleotide sequence ID" value="NZ_JAUSUC010000075.1"/>
</dbReference>
<organism evidence="2 3">
    <name type="scientific">Oikeobacillus pervagus</name>
    <dbReference type="NCBI Taxonomy" id="1325931"/>
    <lineage>
        <taxon>Bacteria</taxon>
        <taxon>Bacillati</taxon>
        <taxon>Bacillota</taxon>
        <taxon>Bacilli</taxon>
        <taxon>Bacillales</taxon>
        <taxon>Bacillaceae</taxon>
        <taxon>Oikeobacillus</taxon>
    </lineage>
</organism>
<keyword evidence="1" id="KW-0472">Membrane</keyword>
<proteinExistence type="predicted"/>
<protein>
    <submittedName>
        <fullName evidence="2">Small integral membrane protein</fullName>
    </submittedName>
</protein>
<dbReference type="EMBL" id="JAUSUC010000075">
    <property type="protein sequence ID" value="MDQ0216771.1"/>
    <property type="molecule type" value="Genomic_DNA"/>
</dbReference>
<feature type="transmembrane region" description="Helical" evidence="1">
    <location>
        <begin position="65"/>
        <end position="87"/>
    </location>
</feature>
<feature type="transmembrane region" description="Helical" evidence="1">
    <location>
        <begin position="108"/>
        <end position="133"/>
    </location>
</feature>
<accession>A0AAJ1T7W7</accession>
<keyword evidence="1" id="KW-1133">Transmembrane helix</keyword>
<name>A0AAJ1T7W7_9BACI</name>
<evidence type="ECO:0000313" key="2">
    <source>
        <dbReference type="EMBL" id="MDQ0216771.1"/>
    </source>
</evidence>
<dbReference type="Proteomes" id="UP001237207">
    <property type="component" value="Unassembled WGS sequence"/>
</dbReference>
<evidence type="ECO:0000313" key="3">
    <source>
        <dbReference type="Proteomes" id="UP001237207"/>
    </source>
</evidence>
<evidence type="ECO:0000256" key="1">
    <source>
        <dbReference type="SAM" id="Phobius"/>
    </source>
</evidence>
<keyword evidence="1" id="KW-0812">Transmembrane</keyword>
<dbReference type="Pfam" id="PF09933">
    <property type="entry name" value="DUF2165"/>
    <property type="match status" value="1"/>
</dbReference>
<gene>
    <name evidence="2" type="ORF">J2S13_003255</name>
</gene>
<dbReference type="InterPro" id="IPR018681">
    <property type="entry name" value="DUF2165_transmembrane"/>
</dbReference>